<sequence>MAASESKSLAKPMDSMTSPNDSMPLGGYGLEVTALGFLDLPTEIRLEIYGYLLLASATFVSDASETTASDRDLALPIRVVTDLLSYNVVALGIAHNHSEAFSWHFYPATLSTCGAIYEEAREVLYGKNVFQFRLPENEYFDLSLLEQCENIFKYNGKEWYDYGPWYLTRFSLASFLNKIGPRNAASLKAIELVTDRYSIDIYEFPLAARLLAYGALGLKSLRVFVNRMGTYQMEPMNLGVSGFDYSVTKLSRAKQEEQLQGLCRILTKMVRGCPLLEDFSYGGDAFNIVSNLKAKPEYLEEILQLLKARKEKKVPRRETTQD</sequence>
<dbReference type="AlphaFoldDB" id="A0A8H3J1Q6"/>
<dbReference type="PANTHER" id="PTHR42085:SF2">
    <property type="entry name" value="F-BOX DOMAIN-CONTAINING PROTEIN"/>
    <property type="match status" value="1"/>
</dbReference>
<dbReference type="OrthoDB" id="2951834at2759"/>
<evidence type="ECO:0000313" key="3">
    <source>
        <dbReference type="Proteomes" id="UP000664203"/>
    </source>
</evidence>
<dbReference type="Proteomes" id="UP000664203">
    <property type="component" value="Unassembled WGS sequence"/>
</dbReference>
<dbReference type="PANTHER" id="PTHR42085">
    <property type="entry name" value="F-BOX DOMAIN-CONTAINING PROTEIN"/>
    <property type="match status" value="1"/>
</dbReference>
<reference evidence="2" key="1">
    <citation type="submission" date="2021-03" db="EMBL/GenBank/DDBJ databases">
        <authorList>
            <person name="Tagirdzhanova G."/>
        </authorList>
    </citation>
    <scope>NUCLEOTIDE SEQUENCE</scope>
</reference>
<keyword evidence="3" id="KW-1185">Reference proteome</keyword>
<dbReference type="EMBL" id="CAJPDR010000537">
    <property type="protein sequence ID" value="CAF9939105.1"/>
    <property type="molecule type" value="Genomic_DNA"/>
</dbReference>
<dbReference type="InterPro" id="IPR038883">
    <property type="entry name" value="AN11006-like"/>
</dbReference>
<name>A0A8H3J1Q6_9LECA</name>
<accession>A0A8H3J1Q6</accession>
<comment type="caution">
    <text evidence="2">The sequence shown here is derived from an EMBL/GenBank/DDBJ whole genome shotgun (WGS) entry which is preliminary data.</text>
</comment>
<proteinExistence type="predicted"/>
<evidence type="ECO:0000313" key="2">
    <source>
        <dbReference type="EMBL" id="CAF9939105.1"/>
    </source>
</evidence>
<gene>
    <name evidence="2" type="ORF">ALECFALPRED_007983</name>
</gene>
<feature type="region of interest" description="Disordered" evidence="1">
    <location>
        <begin position="1"/>
        <end position="20"/>
    </location>
</feature>
<evidence type="ECO:0008006" key="4">
    <source>
        <dbReference type="Google" id="ProtNLM"/>
    </source>
</evidence>
<protein>
    <recommendedName>
        <fullName evidence="4">F-box domain-containing protein</fullName>
    </recommendedName>
</protein>
<organism evidence="2 3">
    <name type="scientific">Alectoria fallacina</name>
    <dbReference type="NCBI Taxonomy" id="1903189"/>
    <lineage>
        <taxon>Eukaryota</taxon>
        <taxon>Fungi</taxon>
        <taxon>Dikarya</taxon>
        <taxon>Ascomycota</taxon>
        <taxon>Pezizomycotina</taxon>
        <taxon>Lecanoromycetes</taxon>
        <taxon>OSLEUM clade</taxon>
        <taxon>Lecanoromycetidae</taxon>
        <taxon>Lecanorales</taxon>
        <taxon>Lecanorineae</taxon>
        <taxon>Parmeliaceae</taxon>
        <taxon>Alectoria</taxon>
    </lineage>
</organism>
<evidence type="ECO:0000256" key="1">
    <source>
        <dbReference type="SAM" id="MobiDB-lite"/>
    </source>
</evidence>